<dbReference type="GO" id="GO:0022857">
    <property type="term" value="F:transmembrane transporter activity"/>
    <property type="evidence" value="ECO:0007669"/>
    <property type="project" value="InterPro"/>
</dbReference>
<dbReference type="PANTHER" id="PTHR23506:SF23">
    <property type="entry name" value="GH10249P"/>
    <property type="match status" value="1"/>
</dbReference>
<name>A0A139A398_GONPJ</name>
<dbReference type="Gene3D" id="1.20.1250.20">
    <property type="entry name" value="MFS general substrate transporter like domains"/>
    <property type="match status" value="2"/>
</dbReference>
<keyword evidence="9" id="KW-1185">Reference proteome</keyword>
<evidence type="ECO:0000313" key="8">
    <source>
        <dbReference type="EMBL" id="KXS11240.1"/>
    </source>
</evidence>
<dbReference type="InterPro" id="IPR036259">
    <property type="entry name" value="MFS_trans_sf"/>
</dbReference>
<evidence type="ECO:0000256" key="7">
    <source>
        <dbReference type="SAM" id="Phobius"/>
    </source>
</evidence>
<dbReference type="InterPro" id="IPR011701">
    <property type="entry name" value="MFS"/>
</dbReference>
<feature type="transmembrane region" description="Helical" evidence="7">
    <location>
        <begin position="114"/>
        <end position="133"/>
    </location>
</feature>
<dbReference type="PANTHER" id="PTHR23506">
    <property type="entry name" value="GH10249P"/>
    <property type="match status" value="1"/>
</dbReference>
<accession>A0A139A398</accession>
<feature type="compositionally biased region" description="Gly residues" evidence="6">
    <location>
        <begin position="445"/>
        <end position="461"/>
    </location>
</feature>
<dbReference type="InterPro" id="IPR050930">
    <property type="entry name" value="MFS_Vesicular_Transporter"/>
</dbReference>
<feature type="transmembrane region" description="Helical" evidence="7">
    <location>
        <begin position="217"/>
        <end position="239"/>
    </location>
</feature>
<dbReference type="OrthoDB" id="5086884at2759"/>
<keyword evidence="5 7" id="KW-0472">Membrane</keyword>
<evidence type="ECO:0000256" key="4">
    <source>
        <dbReference type="ARBA" id="ARBA00022989"/>
    </source>
</evidence>
<protein>
    <submittedName>
        <fullName evidence="8">MFS general substrate transporter</fullName>
    </submittedName>
</protein>
<feature type="transmembrane region" description="Helical" evidence="7">
    <location>
        <begin position="285"/>
        <end position="308"/>
    </location>
</feature>
<feature type="compositionally biased region" description="Basic and acidic residues" evidence="6">
    <location>
        <begin position="433"/>
        <end position="443"/>
    </location>
</feature>
<feature type="transmembrane region" description="Helical" evidence="7">
    <location>
        <begin position="70"/>
        <end position="94"/>
    </location>
</feature>
<gene>
    <name evidence="8" type="ORF">M427DRAFT_158295</name>
</gene>
<proteinExistence type="predicted"/>
<evidence type="ECO:0000313" key="9">
    <source>
        <dbReference type="Proteomes" id="UP000070544"/>
    </source>
</evidence>
<comment type="subcellular location">
    <subcellularLocation>
        <location evidence="1">Membrane</location>
        <topology evidence="1">Multi-pass membrane protein</topology>
    </subcellularLocation>
</comment>
<evidence type="ECO:0000256" key="3">
    <source>
        <dbReference type="ARBA" id="ARBA00022692"/>
    </source>
</evidence>
<feature type="compositionally biased region" description="Basic and acidic residues" evidence="6">
    <location>
        <begin position="245"/>
        <end position="265"/>
    </location>
</feature>
<evidence type="ECO:0000256" key="2">
    <source>
        <dbReference type="ARBA" id="ARBA00022448"/>
    </source>
</evidence>
<organism evidence="8 9">
    <name type="scientific">Gonapodya prolifera (strain JEL478)</name>
    <name type="common">Monoblepharis prolifera</name>
    <dbReference type="NCBI Taxonomy" id="1344416"/>
    <lineage>
        <taxon>Eukaryota</taxon>
        <taxon>Fungi</taxon>
        <taxon>Fungi incertae sedis</taxon>
        <taxon>Chytridiomycota</taxon>
        <taxon>Chytridiomycota incertae sedis</taxon>
        <taxon>Monoblepharidomycetes</taxon>
        <taxon>Monoblepharidales</taxon>
        <taxon>Gonapodyaceae</taxon>
        <taxon>Gonapodya</taxon>
    </lineage>
</organism>
<feature type="transmembrane region" description="Helical" evidence="7">
    <location>
        <begin position="362"/>
        <end position="381"/>
    </location>
</feature>
<feature type="region of interest" description="Disordered" evidence="6">
    <location>
        <begin position="433"/>
        <end position="480"/>
    </location>
</feature>
<keyword evidence="3 7" id="KW-0812">Transmembrane</keyword>
<dbReference type="Proteomes" id="UP000070544">
    <property type="component" value="Unassembled WGS sequence"/>
</dbReference>
<feature type="transmembrane region" description="Helical" evidence="7">
    <location>
        <begin position="328"/>
        <end position="350"/>
    </location>
</feature>
<keyword evidence="4 7" id="KW-1133">Transmembrane helix</keyword>
<feature type="transmembrane region" description="Helical" evidence="7">
    <location>
        <begin position="401"/>
        <end position="426"/>
    </location>
</feature>
<feature type="region of interest" description="Disordered" evidence="6">
    <location>
        <begin position="243"/>
        <end position="285"/>
    </location>
</feature>
<keyword evidence="2" id="KW-0813">Transport</keyword>
<dbReference type="Pfam" id="PF07690">
    <property type="entry name" value="MFS_1"/>
    <property type="match status" value="1"/>
</dbReference>
<feature type="compositionally biased region" description="Polar residues" evidence="6">
    <location>
        <begin position="465"/>
        <end position="476"/>
    </location>
</feature>
<dbReference type="EMBL" id="KQ965804">
    <property type="protein sequence ID" value="KXS11240.1"/>
    <property type="molecule type" value="Genomic_DNA"/>
</dbReference>
<feature type="transmembrane region" description="Helical" evidence="7">
    <location>
        <begin position="523"/>
        <end position="544"/>
    </location>
</feature>
<reference evidence="8 9" key="1">
    <citation type="journal article" date="2015" name="Genome Biol. Evol.">
        <title>Phylogenomic analyses indicate that early fungi evolved digesting cell walls of algal ancestors of land plants.</title>
        <authorList>
            <person name="Chang Y."/>
            <person name="Wang S."/>
            <person name="Sekimoto S."/>
            <person name="Aerts A.L."/>
            <person name="Choi C."/>
            <person name="Clum A."/>
            <person name="LaButti K.M."/>
            <person name="Lindquist E.A."/>
            <person name="Yee Ngan C."/>
            <person name="Ohm R.A."/>
            <person name="Salamov A.A."/>
            <person name="Grigoriev I.V."/>
            <person name="Spatafora J.W."/>
            <person name="Berbee M.L."/>
        </authorList>
    </citation>
    <scope>NUCLEOTIDE SEQUENCE [LARGE SCALE GENOMIC DNA]</scope>
    <source>
        <strain evidence="8 9">JEL478</strain>
    </source>
</reference>
<feature type="transmembrane region" description="Helical" evidence="7">
    <location>
        <begin position="38"/>
        <end position="58"/>
    </location>
</feature>
<sequence>MADDSSDPSEPLLHRTHHSDAIDAQKADRKVELLCCGLMFLSGALYSCTIPFLASMVTGRLGRSQKELGFLFAFYPVGSLVFNPVVGYLTGRYLQSAAPSTSKPTLSPLERRRLLLLVALCLAFSTCVFYSVAPSFELLCFAKLMQALTDAITWICTLETWERYCAGRNANANSDTRDASHLPNVSTGSTRILASSWVGQIVALPLAGYLYDRGDWVFLPAAVVAVALGIGWSNVNLGVGSELTDTGRRSEDYERLSTADPDRYPHANASTHPLPPSSSSERTSLLPSTSSSLLAVPLFCATFVSSGLEPTLPQFLRDRLGATPTEIGGLYYVSWSVSLIAGMLCGGALIEEQEREDGRRASAVLIGGMTSVAVSAPMAAARWELNWNLYDLAAPSDGPPLALRVAEIVALCLLGFALGLVIAPTLPEMTAAAKRERERDAERLGGVGDGANGHVHNGGGLDSTPDGTSVPSNQRTLAAPLPNADESTASTLYGFWCFVYSAGMAISQPLSTVIYDKLGFQSLMLVNSALMVLVGIPSIIIYSVKVL</sequence>
<dbReference type="SUPFAM" id="SSF103473">
    <property type="entry name" value="MFS general substrate transporter"/>
    <property type="match status" value="1"/>
</dbReference>
<dbReference type="GO" id="GO:0016020">
    <property type="term" value="C:membrane"/>
    <property type="evidence" value="ECO:0007669"/>
    <property type="project" value="UniProtKB-SubCell"/>
</dbReference>
<dbReference type="AlphaFoldDB" id="A0A139A398"/>
<evidence type="ECO:0000256" key="6">
    <source>
        <dbReference type="SAM" id="MobiDB-lite"/>
    </source>
</evidence>
<dbReference type="STRING" id="1344416.A0A139A398"/>
<evidence type="ECO:0000256" key="5">
    <source>
        <dbReference type="ARBA" id="ARBA00023136"/>
    </source>
</evidence>
<evidence type="ECO:0000256" key="1">
    <source>
        <dbReference type="ARBA" id="ARBA00004141"/>
    </source>
</evidence>